<comment type="subcellular location">
    <subcellularLocation>
        <location evidence="1">Cell membrane</location>
        <topology evidence="1">Multi-pass membrane protein</topology>
    </subcellularLocation>
</comment>
<evidence type="ECO:0000256" key="3">
    <source>
        <dbReference type="ARBA" id="ARBA00022692"/>
    </source>
</evidence>
<sequence>MAITPSQSSPSGEHGADSSAPAPGRKKPPATKKALRWVVTILVVGAVGWLFSRSLIDNWEAVRAKDIGFSWEWVLATLAFALAVPVTGVAWGRILRWLDRDAQFSHREAIAVQCLSWVLKYIPGQVGSVANKVIWAGKKGISRTLVVITFLYENIFLQLASIVPAAVILLISIGPEVFGSNASLMLAPLLVLIPAIVLLYPPAFRALMSIPAKKVLKQEIPREYFLSAPRAALSSLEFILPRVVNGVGFVLIAHTVSDITPAHWLPFGAAYALAGAIGILAILVPSGLGVREAVIVIVLSQYVPVPEAVIISLLARLLATIGDALVALIYLITRRTLPKETRP</sequence>
<evidence type="ECO:0000256" key="1">
    <source>
        <dbReference type="ARBA" id="ARBA00004651"/>
    </source>
</evidence>
<reference evidence="8 9" key="1">
    <citation type="submission" date="2020-10" db="EMBL/GenBank/DDBJ databases">
        <title>Draft genome and description of Brachybacterium epidermidis sp nov.</title>
        <authorList>
            <person name="Boxberger M."/>
            <person name="La Scola B."/>
        </authorList>
    </citation>
    <scope>NUCLEOTIDE SEQUENCE [LARGE SCALE GENOMIC DNA]</scope>
    <source>
        <strain evidence="8 9">Marseille-Q2903</strain>
    </source>
</reference>
<feature type="transmembrane region" description="Helical" evidence="7">
    <location>
        <begin position="145"/>
        <end position="173"/>
    </location>
</feature>
<feature type="region of interest" description="Disordered" evidence="6">
    <location>
        <begin position="1"/>
        <end position="29"/>
    </location>
</feature>
<organism evidence="8 9">
    <name type="scientific">Brachybacterium epidermidis</name>
    <dbReference type="NCBI Taxonomy" id="2781983"/>
    <lineage>
        <taxon>Bacteria</taxon>
        <taxon>Bacillati</taxon>
        <taxon>Actinomycetota</taxon>
        <taxon>Actinomycetes</taxon>
        <taxon>Micrococcales</taxon>
        <taxon>Dermabacteraceae</taxon>
        <taxon>Brachybacterium</taxon>
    </lineage>
</organism>
<keyword evidence="5 7" id="KW-0472">Membrane</keyword>
<evidence type="ECO:0000256" key="4">
    <source>
        <dbReference type="ARBA" id="ARBA00022989"/>
    </source>
</evidence>
<evidence type="ECO:0000256" key="5">
    <source>
        <dbReference type="ARBA" id="ARBA00023136"/>
    </source>
</evidence>
<feature type="transmembrane region" description="Helical" evidence="7">
    <location>
        <begin position="308"/>
        <end position="332"/>
    </location>
</feature>
<feature type="transmembrane region" description="Helical" evidence="7">
    <location>
        <begin position="71"/>
        <end position="91"/>
    </location>
</feature>
<keyword evidence="2" id="KW-1003">Cell membrane</keyword>
<accession>A0ABR9VZ65</accession>
<feature type="transmembrane region" description="Helical" evidence="7">
    <location>
        <begin position="34"/>
        <end position="51"/>
    </location>
</feature>
<evidence type="ECO:0000313" key="8">
    <source>
        <dbReference type="EMBL" id="MBE9403478.1"/>
    </source>
</evidence>
<dbReference type="EMBL" id="JADEYR010000003">
    <property type="protein sequence ID" value="MBE9403478.1"/>
    <property type="molecule type" value="Genomic_DNA"/>
</dbReference>
<keyword evidence="3 7" id="KW-0812">Transmembrane</keyword>
<dbReference type="Proteomes" id="UP000644727">
    <property type="component" value="Unassembled WGS sequence"/>
</dbReference>
<evidence type="ECO:0000256" key="7">
    <source>
        <dbReference type="SAM" id="Phobius"/>
    </source>
</evidence>
<evidence type="ECO:0000256" key="6">
    <source>
        <dbReference type="SAM" id="MobiDB-lite"/>
    </source>
</evidence>
<feature type="transmembrane region" description="Helical" evidence="7">
    <location>
        <begin position="264"/>
        <end position="288"/>
    </location>
</feature>
<protein>
    <submittedName>
        <fullName evidence="8">Flippase-like domain-containing protein</fullName>
    </submittedName>
</protein>
<evidence type="ECO:0000256" key="2">
    <source>
        <dbReference type="ARBA" id="ARBA00022475"/>
    </source>
</evidence>
<dbReference type="InterPro" id="IPR022791">
    <property type="entry name" value="L-PG_synthase/AglD"/>
</dbReference>
<keyword evidence="4 7" id="KW-1133">Transmembrane helix</keyword>
<gene>
    <name evidence="8" type="ORF">IOE58_04505</name>
</gene>
<evidence type="ECO:0000313" key="9">
    <source>
        <dbReference type="Proteomes" id="UP000644727"/>
    </source>
</evidence>
<proteinExistence type="predicted"/>
<dbReference type="Pfam" id="PF03706">
    <property type="entry name" value="LPG_synthase_TM"/>
    <property type="match status" value="1"/>
</dbReference>
<feature type="compositionally biased region" description="Polar residues" evidence="6">
    <location>
        <begin position="1"/>
        <end position="11"/>
    </location>
</feature>
<dbReference type="RefSeq" id="WP_193865229.1">
    <property type="nucleotide sequence ID" value="NZ_JADEYR010000003.1"/>
</dbReference>
<keyword evidence="9" id="KW-1185">Reference proteome</keyword>
<comment type="caution">
    <text evidence="8">The sequence shown here is derived from an EMBL/GenBank/DDBJ whole genome shotgun (WGS) entry which is preliminary data.</text>
</comment>
<feature type="transmembrane region" description="Helical" evidence="7">
    <location>
        <begin position="185"/>
        <end position="204"/>
    </location>
</feature>
<name>A0ABR9VZ65_9MICO</name>